<dbReference type="PATRIC" id="fig|230361.4.peg.2024"/>
<accession>A0A0U2L778</accession>
<dbReference type="SUPFAM" id="SSF53335">
    <property type="entry name" value="S-adenosyl-L-methionine-dependent methyltransferases"/>
    <property type="match status" value="1"/>
</dbReference>
<dbReference type="KEGG" id="mmil:sm9_1960"/>
<dbReference type="GeneID" id="26736914"/>
<dbReference type="GO" id="GO:0008168">
    <property type="term" value="F:methyltransferase activity"/>
    <property type="evidence" value="ECO:0007669"/>
    <property type="project" value="UniProtKB-KW"/>
</dbReference>
<sequence length="314" mass="37120">MNNNLSLDVRAHDRMKNEIKNDGKILEIGPLNKPFFHKSDFNVYYADINSTEDVKSIYSSYNSNEEFINSIVDIDYVIKESYEDTFKDSGEKFDYVFSSHVLEHVPDPIQHLIDISKILSDNGKLCLLLPNKEFTFDHFRENSSFADLFDMYLRGDEINTPRLVLDSMIDSVNVNNPIIFWNKELDQYPNPNVKACLDNYSNYVNDFNNHIFDGHLWVFTDISFLKIIENLFKFNLIPFTLSAFYPTAHFDNTFGLIFELNKFIKEDIELRKIQINNIHEICENIQKNRFEFDARHIIYENIQLKKKINDIKKF</sequence>
<dbReference type="GO" id="GO:0032259">
    <property type="term" value="P:methylation"/>
    <property type="evidence" value="ECO:0007669"/>
    <property type="project" value="UniProtKB-KW"/>
</dbReference>
<dbReference type="EMBL" id="CP011266">
    <property type="protein sequence ID" value="ALT69726.1"/>
    <property type="molecule type" value="Genomic_DNA"/>
</dbReference>
<dbReference type="RefSeq" id="WP_058739945.1">
    <property type="nucleotide sequence ID" value="NZ_CP011266.1"/>
</dbReference>
<evidence type="ECO:0000313" key="1">
    <source>
        <dbReference type="EMBL" id="ALT69726.1"/>
    </source>
</evidence>
<keyword evidence="2" id="KW-1185">Reference proteome</keyword>
<dbReference type="Gene3D" id="3.40.50.150">
    <property type="entry name" value="Vaccinia Virus protein VP39"/>
    <property type="match status" value="1"/>
</dbReference>
<dbReference type="Pfam" id="PF13489">
    <property type="entry name" value="Methyltransf_23"/>
    <property type="match status" value="1"/>
</dbReference>
<proteinExistence type="predicted"/>
<dbReference type="OrthoDB" id="78444at2157"/>
<dbReference type="Proteomes" id="UP000067738">
    <property type="component" value="Chromosome"/>
</dbReference>
<keyword evidence="1" id="KW-0489">Methyltransferase</keyword>
<dbReference type="InterPro" id="IPR029063">
    <property type="entry name" value="SAM-dependent_MTases_sf"/>
</dbReference>
<keyword evidence="1" id="KW-0808">Transferase</keyword>
<reference evidence="1 2" key="1">
    <citation type="submission" date="2015-04" db="EMBL/GenBank/DDBJ databases">
        <title>The complete genome sequence of the rumen methanogen Methanobrevibacter millerae SM9.</title>
        <authorList>
            <person name="Leahy S.C."/>
            <person name="Kelly W.J."/>
            <person name="Pacheco D.M."/>
            <person name="Li D."/>
            <person name="Altermann E."/>
            <person name="Attwood G.T."/>
        </authorList>
    </citation>
    <scope>NUCLEOTIDE SEQUENCE [LARGE SCALE GENOMIC DNA]</scope>
    <source>
        <strain evidence="1 2">SM9</strain>
    </source>
</reference>
<dbReference type="CDD" id="cd02440">
    <property type="entry name" value="AdoMet_MTases"/>
    <property type="match status" value="1"/>
</dbReference>
<dbReference type="AlphaFoldDB" id="A0A0U2L778"/>
<organism evidence="1 2">
    <name type="scientific">Methanobrevibacter millerae</name>
    <dbReference type="NCBI Taxonomy" id="230361"/>
    <lineage>
        <taxon>Archaea</taxon>
        <taxon>Methanobacteriati</taxon>
        <taxon>Methanobacteriota</taxon>
        <taxon>Methanomada group</taxon>
        <taxon>Methanobacteria</taxon>
        <taxon>Methanobacteriales</taxon>
        <taxon>Methanobacteriaceae</taxon>
        <taxon>Methanobrevibacter</taxon>
    </lineage>
</organism>
<gene>
    <name evidence="1" type="ORF">sm9_1960</name>
</gene>
<protein>
    <submittedName>
        <fullName evidence="1">SAM-dependent methyltransferase</fullName>
    </submittedName>
</protein>
<name>A0A0U2L778_9EURY</name>
<evidence type="ECO:0000313" key="2">
    <source>
        <dbReference type="Proteomes" id="UP000067738"/>
    </source>
</evidence>